<comment type="pathway">
    <text evidence="1">Cell wall biogenesis; cell wall polysaccharide biosynthesis.</text>
</comment>
<dbReference type="STRING" id="1116391.PM3016_552"/>
<dbReference type="CDD" id="cd04186">
    <property type="entry name" value="GT_2_like_c"/>
    <property type="match status" value="1"/>
</dbReference>
<feature type="domain" description="Glycosyltransferase 2-like" evidence="6">
    <location>
        <begin position="4"/>
        <end position="174"/>
    </location>
</feature>
<evidence type="ECO:0000256" key="3">
    <source>
        <dbReference type="ARBA" id="ARBA00022676"/>
    </source>
</evidence>
<keyword evidence="4" id="KW-0808">Transferase</keyword>
<dbReference type="SUPFAM" id="SSF53448">
    <property type="entry name" value="Nucleotide-diphospho-sugar transferases"/>
    <property type="match status" value="1"/>
</dbReference>
<keyword evidence="5" id="KW-0472">Membrane</keyword>
<dbReference type="InterPro" id="IPR029044">
    <property type="entry name" value="Nucleotide-diphossugar_trans"/>
</dbReference>
<keyword evidence="3" id="KW-0328">Glycosyltransferase</keyword>
<dbReference type="AlphaFoldDB" id="H6NSX8"/>
<dbReference type="EMBL" id="CP003235">
    <property type="protein sequence ID" value="AFC27519.1"/>
    <property type="molecule type" value="Genomic_DNA"/>
</dbReference>
<proteinExistence type="inferred from homology"/>
<reference evidence="7 8" key="1">
    <citation type="journal article" date="2012" name="J. Bacteriol.">
        <title>Complete Genome Sequence of Paenibacillus mucilaginosus 3016, a Bacterium Functional as Microbial Fertilizer.</title>
        <authorList>
            <person name="Ma M."/>
            <person name="Wang Z."/>
            <person name="Li L."/>
            <person name="Jiang X."/>
            <person name="Guan D."/>
            <person name="Cao F."/>
            <person name="Chen H."/>
            <person name="Wang X."/>
            <person name="Shen D."/>
            <person name="Du B."/>
            <person name="Li J."/>
        </authorList>
    </citation>
    <scope>NUCLEOTIDE SEQUENCE [LARGE SCALE GENOMIC DNA]</scope>
    <source>
        <strain evidence="7 8">3016</strain>
    </source>
</reference>
<dbReference type="Pfam" id="PF00535">
    <property type="entry name" value="Glycos_transf_2"/>
    <property type="match status" value="1"/>
</dbReference>
<dbReference type="KEGG" id="pmq:PM3016_552"/>
<evidence type="ECO:0000256" key="5">
    <source>
        <dbReference type="SAM" id="Phobius"/>
    </source>
</evidence>
<feature type="transmembrane region" description="Helical" evidence="5">
    <location>
        <begin position="243"/>
        <end position="264"/>
    </location>
</feature>
<comment type="similarity">
    <text evidence="2">Belongs to the glycosyltransferase 2 family.</text>
</comment>
<dbReference type="PANTHER" id="PTHR43179:SF12">
    <property type="entry name" value="GALACTOFURANOSYLTRANSFERASE GLFT2"/>
    <property type="match status" value="1"/>
</dbReference>
<evidence type="ECO:0000313" key="7">
    <source>
        <dbReference type="EMBL" id="AFC27519.1"/>
    </source>
</evidence>
<evidence type="ECO:0000256" key="4">
    <source>
        <dbReference type="ARBA" id="ARBA00022679"/>
    </source>
</evidence>
<evidence type="ECO:0000256" key="2">
    <source>
        <dbReference type="ARBA" id="ARBA00006739"/>
    </source>
</evidence>
<dbReference type="Gene3D" id="3.90.550.10">
    <property type="entry name" value="Spore Coat Polysaccharide Biosynthesis Protein SpsA, Chain A"/>
    <property type="match status" value="1"/>
</dbReference>
<evidence type="ECO:0000256" key="1">
    <source>
        <dbReference type="ARBA" id="ARBA00004776"/>
    </source>
</evidence>
<dbReference type="InterPro" id="IPR001173">
    <property type="entry name" value="Glyco_trans_2-like"/>
</dbReference>
<sequence length="326" mass="37530">MLVSIVIPNYNGKKYIKTCLESIKKQTYKDFEVIFVDNGSSDGSVDYVKAHYPEILLITLEENFGFSIAVNRGIEKAQGDYVVLLNTDTEATDNWLYELVTCVTSNSKIFSCASKMLQYYDKDKIDDAGDFYSILGWAYQDGHDESASLYTEDRYIFSSCAGAAIYRKSLFEKVGLFDERFFAYLEDVDIGYRAQIEGYFNYFCSKAIIYHIGSATSGGGYSPFKVKLSSRNNLYLIYKNMPLIQIVLNIPFILIGIIIKYLFFRRKNLGIAYKEGLIEGLKTLKSVNKKSFKLKDIGKLIKIQYWLTGYTLKYAYRKLRFFQRSN</sequence>
<gene>
    <name evidence="7" type="ORF">PM3016_552</name>
</gene>
<name>H6NSX8_9BACL</name>
<keyword evidence="5" id="KW-1133">Transmembrane helix</keyword>
<evidence type="ECO:0000259" key="6">
    <source>
        <dbReference type="Pfam" id="PF00535"/>
    </source>
</evidence>
<keyword evidence="8" id="KW-1185">Reference proteome</keyword>
<protein>
    <recommendedName>
        <fullName evidence="6">Glycosyltransferase 2-like domain-containing protein</fullName>
    </recommendedName>
</protein>
<keyword evidence="5" id="KW-0812">Transmembrane</keyword>
<dbReference type="GO" id="GO:0016757">
    <property type="term" value="F:glycosyltransferase activity"/>
    <property type="evidence" value="ECO:0007669"/>
    <property type="project" value="UniProtKB-KW"/>
</dbReference>
<dbReference type="PANTHER" id="PTHR43179">
    <property type="entry name" value="RHAMNOSYLTRANSFERASE WBBL"/>
    <property type="match status" value="1"/>
</dbReference>
<accession>H6NSX8</accession>
<organism evidence="7 8">
    <name type="scientific">Paenibacillus mucilaginosus 3016</name>
    <dbReference type="NCBI Taxonomy" id="1116391"/>
    <lineage>
        <taxon>Bacteria</taxon>
        <taxon>Bacillati</taxon>
        <taxon>Bacillota</taxon>
        <taxon>Bacilli</taxon>
        <taxon>Bacillales</taxon>
        <taxon>Paenibacillaceae</taxon>
        <taxon>Paenibacillus</taxon>
    </lineage>
</organism>
<dbReference type="Proteomes" id="UP000007523">
    <property type="component" value="Chromosome"/>
</dbReference>
<dbReference type="HOGENOM" id="CLU_023845_4_0_9"/>
<evidence type="ECO:0000313" key="8">
    <source>
        <dbReference type="Proteomes" id="UP000007523"/>
    </source>
</evidence>